<accession>A0A251VPU8</accession>
<gene>
    <name evidence="1" type="ORF">HannXRQ_Chr01g0018291</name>
</gene>
<dbReference type="EMBL" id="CM007890">
    <property type="protein sequence ID" value="OTG37389.1"/>
    <property type="molecule type" value="Genomic_DNA"/>
</dbReference>
<keyword evidence="2" id="KW-1185">Reference proteome</keyword>
<dbReference type="InParanoid" id="A0A251VPU8"/>
<name>A0A251VPU8_HELAN</name>
<proteinExistence type="predicted"/>
<organism evidence="1 2">
    <name type="scientific">Helianthus annuus</name>
    <name type="common">Common sunflower</name>
    <dbReference type="NCBI Taxonomy" id="4232"/>
    <lineage>
        <taxon>Eukaryota</taxon>
        <taxon>Viridiplantae</taxon>
        <taxon>Streptophyta</taxon>
        <taxon>Embryophyta</taxon>
        <taxon>Tracheophyta</taxon>
        <taxon>Spermatophyta</taxon>
        <taxon>Magnoliopsida</taxon>
        <taxon>eudicotyledons</taxon>
        <taxon>Gunneridae</taxon>
        <taxon>Pentapetalae</taxon>
        <taxon>asterids</taxon>
        <taxon>campanulids</taxon>
        <taxon>Asterales</taxon>
        <taxon>Asteraceae</taxon>
        <taxon>Asteroideae</taxon>
        <taxon>Heliantheae alliance</taxon>
        <taxon>Heliantheae</taxon>
        <taxon>Helianthus</taxon>
    </lineage>
</organism>
<dbReference type="AlphaFoldDB" id="A0A251VPU8"/>
<protein>
    <submittedName>
        <fullName evidence="1">Uncharacterized protein</fullName>
    </submittedName>
</protein>
<evidence type="ECO:0000313" key="2">
    <source>
        <dbReference type="Proteomes" id="UP000215914"/>
    </source>
</evidence>
<reference evidence="2" key="1">
    <citation type="journal article" date="2017" name="Nature">
        <title>The sunflower genome provides insights into oil metabolism, flowering and Asterid evolution.</title>
        <authorList>
            <person name="Badouin H."/>
            <person name="Gouzy J."/>
            <person name="Grassa C.J."/>
            <person name="Murat F."/>
            <person name="Staton S.E."/>
            <person name="Cottret L."/>
            <person name="Lelandais-Briere C."/>
            <person name="Owens G.L."/>
            <person name="Carrere S."/>
            <person name="Mayjonade B."/>
            <person name="Legrand L."/>
            <person name="Gill N."/>
            <person name="Kane N.C."/>
            <person name="Bowers J.E."/>
            <person name="Hubner S."/>
            <person name="Bellec A."/>
            <person name="Berard A."/>
            <person name="Berges H."/>
            <person name="Blanchet N."/>
            <person name="Boniface M.C."/>
            <person name="Brunel D."/>
            <person name="Catrice O."/>
            <person name="Chaidir N."/>
            <person name="Claudel C."/>
            <person name="Donnadieu C."/>
            <person name="Faraut T."/>
            <person name="Fievet G."/>
            <person name="Helmstetter N."/>
            <person name="King M."/>
            <person name="Knapp S.J."/>
            <person name="Lai Z."/>
            <person name="Le Paslier M.C."/>
            <person name="Lippi Y."/>
            <person name="Lorenzon L."/>
            <person name="Mandel J.R."/>
            <person name="Marage G."/>
            <person name="Marchand G."/>
            <person name="Marquand E."/>
            <person name="Bret-Mestries E."/>
            <person name="Morien E."/>
            <person name="Nambeesan S."/>
            <person name="Nguyen T."/>
            <person name="Pegot-Espagnet P."/>
            <person name="Pouilly N."/>
            <person name="Raftis F."/>
            <person name="Sallet E."/>
            <person name="Schiex T."/>
            <person name="Thomas J."/>
            <person name="Vandecasteele C."/>
            <person name="Vares D."/>
            <person name="Vear F."/>
            <person name="Vautrin S."/>
            <person name="Crespi M."/>
            <person name="Mangin B."/>
            <person name="Burke J.M."/>
            <person name="Salse J."/>
            <person name="Munos S."/>
            <person name="Vincourt P."/>
            <person name="Rieseberg L.H."/>
            <person name="Langlade N.B."/>
        </authorList>
    </citation>
    <scope>NUCLEOTIDE SEQUENCE [LARGE SCALE GENOMIC DNA]</scope>
    <source>
        <strain evidence="2">cv. SF193</strain>
    </source>
</reference>
<sequence length="54" mass="6501">MLYIMFCCYSRSWEMSLYLIPKAMPFLKVDGGCVGQKRARREEEEGVLEPRRYY</sequence>
<evidence type="ECO:0000313" key="1">
    <source>
        <dbReference type="EMBL" id="OTG37389.1"/>
    </source>
</evidence>
<dbReference type="Proteomes" id="UP000215914">
    <property type="component" value="Chromosome 1"/>
</dbReference>